<keyword evidence="1" id="KW-0812">Transmembrane</keyword>
<keyword evidence="3" id="KW-1185">Reference proteome</keyword>
<accession>A0AAE7RW96</accession>
<dbReference type="EMBL" id="MZ130484">
    <property type="protein sequence ID" value="QWM90017.1"/>
    <property type="molecule type" value="Genomic_DNA"/>
</dbReference>
<sequence>MGAARFILQLSISMVIAMIAIVLVYVHSTKDTSKTQESNVVTSVVTDSVPSYIDDIRSLSLGEVHSITTYLISGDDFATVVLTDGTECYCDQAIARDLRDAIDGANDKEFEIWTNNDNEHEIICIN</sequence>
<protein>
    <submittedName>
        <fullName evidence="2">Uncharacterized protein</fullName>
    </submittedName>
</protein>
<keyword evidence="1" id="KW-1133">Transmembrane helix</keyword>
<evidence type="ECO:0000313" key="2">
    <source>
        <dbReference type="EMBL" id="QWM90017.1"/>
    </source>
</evidence>
<proteinExistence type="predicted"/>
<gene>
    <name evidence="2" type="primary">gp_20562</name>
</gene>
<organism evidence="2 3">
    <name type="scientific">uncultured phage cr54_1</name>
    <dbReference type="NCBI Taxonomy" id="2986398"/>
    <lineage>
        <taxon>Viruses</taxon>
        <taxon>Duplodnaviria</taxon>
        <taxon>Heunggongvirae</taxon>
        <taxon>Uroviricota</taxon>
        <taxon>Caudoviricetes</taxon>
        <taxon>Crassvirales</taxon>
        <taxon>Intestiviridae</taxon>
        <taxon>Churivirinae</taxon>
        <taxon>Jahgtovirus</taxon>
        <taxon>Jahgtovirus intestinalis</taxon>
    </lineage>
</organism>
<dbReference type="Proteomes" id="UP000827440">
    <property type="component" value="Segment"/>
</dbReference>
<reference evidence="2 3" key="1">
    <citation type="submission" date="2021-04" db="EMBL/GenBank/DDBJ databases">
        <authorList>
            <person name="Shkoporov A.N."/>
            <person name="Stockdale S.R."/>
            <person name="Guerin E."/>
            <person name="Ross R.P."/>
            <person name="Hill C."/>
        </authorList>
    </citation>
    <scope>NUCLEOTIDE SEQUENCE [LARGE SCALE GENOMIC DNA]</scope>
    <source>
        <strain evidence="3">cr54_1</strain>
    </source>
</reference>
<dbReference type="RefSeq" id="YP_010359589.1">
    <property type="nucleotide sequence ID" value="NC_062774.1"/>
</dbReference>
<keyword evidence="1" id="KW-0472">Membrane</keyword>
<name>A0AAE7RW96_9CAUD</name>
<feature type="transmembrane region" description="Helical" evidence="1">
    <location>
        <begin position="6"/>
        <end position="26"/>
    </location>
</feature>
<dbReference type="KEGG" id="vg:75691045"/>
<evidence type="ECO:0000256" key="1">
    <source>
        <dbReference type="SAM" id="Phobius"/>
    </source>
</evidence>
<evidence type="ECO:0000313" key="3">
    <source>
        <dbReference type="Proteomes" id="UP000827440"/>
    </source>
</evidence>
<dbReference type="GeneID" id="75691045"/>